<dbReference type="InterPro" id="IPR000569">
    <property type="entry name" value="HECT_dom"/>
</dbReference>
<dbReference type="EMBL" id="SGPM01000526">
    <property type="protein sequence ID" value="THH19668.1"/>
    <property type="molecule type" value="Genomic_DNA"/>
</dbReference>
<protein>
    <recommendedName>
        <fullName evidence="3">HECT-type E3 ubiquitin transferase</fullName>
        <ecNumber evidence="3">2.3.2.26</ecNumber>
    </recommendedName>
</protein>
<comment type="caution">
    <text evidence="7">Lacks conserved residue(s) required for the propagation of feature annotation.</text>
</comment>
<feature type="region of interest" description="Disordered" evidence="8">
    <location>
        <begin position="499"/>
        <end position="520"/>
    </location>
</feature>
<dbReference type="SMART" id="SM00456">
    <property type="entry name" value="WW"/>
    <property type="match status" value="1"/>
</dbReference>
<keyword evidence="6 7" id="KW-0833">Ubl conjugation pathway</keyword>
<dbReference type="SUPFAM" id="SSF56112">
    <property type="entry name" value="Protein kinase-like (PK-like)"/>
    <property type="match status" value="1"/>
</dbReference>
<evidence type="ECO:0000313" key="12">
    <source>
        <dbReference type="EMBL" id="THH19668.1"/>
    </source>
</evidence>
<dbReference type="InterPro" id="IPR035983">
    <property type="entry name" value="Hect_E3_ubiquitin_ligase"/>
</dbReference>
<comment type="catalytic activity">
    <reaction evidence="1">
        <text>S-ubiquitinyl-[E2 ubiquitin-conjugating enzyme]-L-cysteine + [acceptor protein]-L-lysine = [E2 ubiquitin-conjugating enzyme]-L-cysteine + N(6)-ubiquitinyl-[acceptor protein]-L-lysine.</text>
        <dbReference type="EC" id="2.3.2.26"/>
    </reaction>
</comment>
<dbReference type="SMART" id="SM00119">
    <property type="entry name" value="HECTc"/>
    <property type="match status" value="1"/>
</dbReference>
<evidence type="ECO:0000259" key="11">
    <source>
        <dbReference type="PROSITE" id="PS50237"/>
    </source>
</evidence>
<dbReference type="PROSITE" id="PS50020">
    <property type="entry name" value="WW_DOMAIN_2"/>
    <property type="match status" value="1"/>
</dbReference>
<dbReference type="Pfam" id="PF00397">
    <property type="entry name" value="WW"/>
    <property type="match status" value="1"/>
</dbReference>
<dbReference type="FunFam" id="3.30.2160.10:FF:000001">
    <property type="entry name" value="E3 ubiquitin-protein ligase NEDD4-like"/>
    <property type="match status" value="1"/>
</dbReference>
<dbReference type="InterPro" id="IPR000719">
    <property type="entry name" value="Prot_kinase_dom"/>
</dbReference>
<dbReference type="PANTHER" id="PTHR11254">
    <property type="entry name" value="HECT DOMAIN UBIQUITIN-PROTEIN LIGASE"/>
    <property type="match status" value="1"/>
</dbReference>
<dbReference type="Pfam" id="PF00632">
    <property type="entry name" value="HECT"/>
    <property type="match status" value="1"/>
</dbReference>
<dbReference type="EC" id="2.3.2.26" evidence="3"/>
<dbReference type="SUPFAM" id="SSF56204">
    <property type="entry name" value="Hect, E3 ligase catalytic domain"/>
    <property type="match status" value="1"/>
</dbReference>
<dbReference type="PROSITE" id="PS50237">
    <property type="entry name" value="HECT"/>
    <property type="match status" value="1"/>
</dbReference>
<feature type="domain" description="WW" evidence="10">
    <location>
        <begin position="521"/>
        <end position="554"/>
    </location>
</feature>
<comment type="caution">
    <text evidence="12">The sequence shown here is derived from an EMBL/GenBank/DDBJ whole genome shotgun (WGS) entry which is preliminary data.</text>
</comment>
<dbReference type="GO" id="GO:0005737">
    <property type="term" value="C:cytoplasm"/>
    <property type="evidence" value="ECO:0007669"/>
    <property type="project" value="UniProtKB-ARBA"/>
</dbReference>
<gene>
    <name evidence="12" type="ORF">EUX98_g8727</name>
</gene>
<dbReference type="InterPro" id="IPR001202">
    <property type="entry name" value="WW_dom"/>
</dbReference>
<dbReference type="InterPro" id="IPR011009">
    <property type="entry name" value="Kinase-like_dom_sf"/>
</dbReference>
<dbReference type="PANTHER" id="PTHR11254:SF440">
    <property type="entry name" value="E3 UBIQUITIN-PROTEIN LIGASE NEDD-4"/>
    <property type="match status" value="1"/>
</dbReference>
<evidence type="ECO:0000259" key="9">
    <source>
        <dbReference type="PROSITE" id="PS50011"/>
    </source>
</evidence>
<evidence type="ECO:0000256" key="6">
    <source>
        <dbReference type="ARBA" id="ARBA00022786"/>
    </source>
</evidence>
<dbReference type="InterPro" id="IPR036020">
    <property type="entry name" value="WW_dom_sf"/>
</dbReference>
<feature type="domain" description="HECT" evidence="11">
    <location>
        <begin position="609"/>
        <end position="833"/>
    </location>
</feature>
<keyword evidence="13" id="KW-1185">Reference proteome</keyword>
<dbReference type="Pfam" id="PF07714">
    <property type="entry name" value="PK_Tyr_Ser-Thr"/>
    <property type="match status" value="1"/>
</dbReference>
<dbReference type="Gene3D" id="3.90.1750.10">
    <property type="entry name" value="Hect, E3 ligase catalytic domains"/>
    <property type="match status" value="1"/>
</dbReference>
<feature type="domain" description="Protein kinase" evidence="9">
    <location>
        <begin position="106"/>
        <end position="385"/>
    </location>
</feature>
<dbReference type="GO" id="GO:0016567">
    <property type="term" value="P:protein ubiquitination"/>
    <property type="evidence" value="ECO:0007669"/>
    <property type="project" value="UniProtKB-UniPathway"/>
</dbReference>
<evidence type="ECO:0000256" key="1">
    <source>
        <dbReference type="ARBA" id="ARBA00000885"/>
    </source>
</evidence>
<dbReference type="Gene3D" id="3.30.2160.10">
    <property type="entry name" value="Hect, E3 ligase catalytic domain"/>
    <property type="match status" value="1"/>
</dbReference>
<proteinExistence type="predicted"/>
<evidence type="ECO:0000256" key="5">
    <source>
        <dbReference type="ARBA" id="ARBA00022737"/>
    </source>
</evidence>
<dbReference type="UniPathway" id="UPA00143"/>
<reference evidence="12 13" key="1">
    <citation type="submission" date="2019-02" db="EMBL/GenBank/DDBJ databases">
        <title>Genome sequencing of the rare red list fungi Antrodiella citrinella (Flaviporus citrinellus).</title>
        <authorList>
            <person name="Buettner E."/>
            <person name="Kellner H."/>
        </authorList>
    </citation>
    <scope>NUCLEOTIDE SEQUENCE [LARGE SCALE GENOMIC DNA]</scope>
    <source>
        <strain evidence="12 13">DSM 108506</strain>
    </source>
</reference>
<dbReference type="GO" id="GO:0061630">
    <property type="term" value="F:ubiquitin protein ligase activity"/>
    <property type="evidence" value="ECO:0007669"/>
    <property type="project" value="UniProtKB-EC"/>
</dbReference>
<dbReference type="GO" id="GO:0005524">
    <property type="term" value="F:ATP binding"/>
    <property type="evidence" value="ECO:0007669"/>
    <property type="project" value="InterPro"/>
</dbReference>
<keyword evidence="5" id="KW-0677">Repeat</keyword>
<evidence type="ECO:0000256" key="3">
    <source>
        <dbReference type="ARBA" id="ARBA00012485"/>
    </source>
</evidence>
<dbReference type="GO" id="GO:0004672">
    <property type="term" value="F:protein kinase activity"/>
    <property type="evidence" value="ECO:0007669"/>
    <property type="project" value="InterPro"/>
</dbReference>
<organism evidence="12 13">
    <name type="scientific">Antrodiella citrinella</name>
    <dbReference type="NCBI Taxonomy" id="2447956"/>
    <lineage>
        <taxon>Eukaryota</taxon>
        <taxon>Fungi</taxon>
        <taxon>Dikarya</taxon>
        <taxon>Basidiomycota</taxon>
        <taxon>Agaricomycotina</taxon>
        <taxon>Agaricomycetes</taxon>
        <taxon>Polyporales</taxon>
        <taxon>Steccherinaceae</taxon>
        <taxon>Antrodiella</taxon>
    </lineage>
</organism>
<dbReference type="Gene3D" id="1.10.510.10">
    <property type="entry name" value="Transferase(Phosphotransferase) domain 1"/>
    <property type="match status" value="1"/>
</dbReference>
<dbReference type="FunFam" id="3.90.1750.10:FF:000079">
    <property type="entry name" value="E3 ubiquitin-protein ligase"/>
    <property type="match status" value="1"/>
</dbReference>
<evidence type="ECO:0000313" key="13">
    <source>
        <dbReference type="Proteomes" id="UP000308730"/>
    </source>
</evidence>
<dbReference type="SUPFAM" id="SSF51045">
    <property type="entry name" value="WW domain"/>
    <property type="match status" value="1"/>
</dbReference>
<accession>A0A4S4M5B5</accession>
<dbReference type="InterPro" id="IPR001245">
    <property type="entry name" value="Ser-Thr/Tyr_kinase_cat_dom"/>
</dbReference>
<keyword evidence="4" id="KW-0808">Transferase</keyword>
<dbReference type="CDD" id="cd00201">
    <property type="entry name" value="WW"/>
    <property type="match status" value="1"/>
</dbReference>
<dbReference type="InterPro" id="IPR050409">
    <property type="entry name" value="E3_ubiq-protein_ligase"/>
</dbReference>
<evidence type="ECO:0000256" key="2">
    <source>
        <dbReference type="ARBA" id="ARBA00004906"/>
    </source>
</evidence>
<name>A0A4S4M5B5_9APHY</name>
<evidence type="ECO:0000259" key="10">
    <source>
        <dbReference type="PROSITE" id="PS50020"/>
    </source>
</evidence>
<dbReference type="Proteomes" id="UP000308730">
    <property type="component" value="Unassembled WGS sequence"/>
</dbReference>
<sequence length="833" mass="93681">MDTSNPPNPGFNNSAHRVTTPSAIAHFMSTALRRTDDVEQPLASTEEAQVVLDEMWKVLDSPVLPTAHTGGSPFFVYRNSLRKLCLKVAIRHDILPTALILKEVHVIEGIECGGGGFADVYCGTFRGEKVALKRLRIYLMSSQIQKQEIKKAFCRESILWKNLVHDHILPFLGVAEDAFKGAICMVLPWQERGSLRHYLEAQKQVEEMSDEQIALAVDRWLYQTGLGLEYLHEEGIVHGDLHAGNILVDDVGNARLTDFGMALIAEANEYNYGSIHGGGATRWQAPELIDPEEFGLTSRRPTKQSDMFSFACTAIELYTGKPPFPDITNHKVSVRYVSGDRPPRPSLPAGTFMSDAVWTLMDSCWAHRILARPPVQQVVVELAAVTAGVSNSERLAASLSAIRITARASEPSVTQSLPRVRHEIPPLSRSTTHPAVLASAEMFDSRTLSWEPEHYHSIATNPISQISPAARPGVAAVKNGTTASNIDLLADREGQFSDANGMACGDHESTASQSRPGASLGPLAERWEMRHDRTGRTYFVDHKLKISFWDDPRLLAEEGSTPEYHRDFRQKLFYLRNLSALRPRAGDCHVEVRREFIFEDSYREIMKWKPDDLQRRLMIKFNGEDSLDYGSLSRELFFLLSQAIPNPAYSLLQYSTPNRQDTLRINPTSGVDTEQLNRFRFIGHCVGLGIFHHRFLNVRFVDPSYKMILKKNVNLVDLESVDHGAYRKLSWLLNNDVTDILDETFSVTEEHLGKQVTLDLKPGGRHVELTEDNKQEYIDLVVEYYVCKRIQPQFDAFMSGLNDLIPQALIEVFNEADLGLLIEGIIELDVCVF</sequence>
<dbReference type="PROSITE" id="PS50011">
    <property type="entry name" value="PROTEIN_KINASE_DOM"/>
    <property type="match status" value="1"/>
</dbReference>
<dbReference type="OrthoDB" id="2804215at2759"/>
<dbReference type="AlphaFoldDB" id="A0A4S4M5B5"/>
<comment type="pathway">
    <text evidence="2">Protein modification; protein ubiquitination.</text>
</comment>
<evidence type="ECO:0000256" key="8">
    <source>
        <dbReference type="SAM" id="MobiDB-lite"/>
    </source>
</evidence>
<evidence type="ECO:0000256" key="7">
    <source>
        <dbReference type="PROSITE-ProRule" id="PRU00104"/>
    </source>
</evidence>
<dbReference type="GO" id="GO:0006511">
    <property type="term" value="P:ubiquitin-dependent protein catabolic process"/>
    <property type="evidence" value="ECO:0007669"/>
    <property type="project" value="TreeGrafter"/>
</dbReference>
<evidence type="ECO:0000256" key="4">
    <source>
        <dbReference type="ARBA" id="ARBA00022679"/>
    </source>
</evidence>